<comment type="similarity">
    <text evidence="1">Belongs to the peptidase S1 family.</text>
</comment>
<feature type="compositionally biased region" description="Basic and acidic residues" evidence="4">
    <location>
        <begin position="317"/>
        <end position="327"/>
    </location>
</feature>
<keyword evidence="3" id="KW-0645">Protease</keyword>
<accession>A0A2T9YV90</accession>
<evidence type="ECO:0000259" key="5">
    <source>
        <dbReference type="PROSITE" id="PS50240"/>
    </source>
</evidence>
<dbReference type="Proteomes" id="UP000245383">
    <property type="component" value="Unassembled WGS sequence"/>
</dbReference>
<evidence type="ECO:0000256" key="2">
    <source>
        <dbReference type="ARBA" id="ARBA00023157"/>
    </source>
</evidence>
<keyword evidence="2" id="KW-1015">Disulfide bond</keyword>
<dbReference type="PANTHER" id="PTHR24276:SF98">
    <property type="entry name" value="FI18310P1-RELATED"/>
    <property type="match status" value="1"/>
</dbReference>
<dbReference type="Gene3D" id="2.40.10.10">
    <property type="entry name" value="Trypsin-like serine proteases"/>
    <property type="match status" value="1"/>
</dbReference>
<evidence type="ECO:0000256" key="1">
    <source>
        <dbReference type="ARBA" id="ARBA00007664"/>
    </source>
</evidence>
<dbReference type="InterPro" id="IPR009003">
    <property type="entry name" value="Peptidase_S1_PA"/>
</dbReference>
<dbReference type="PROSITE" id="PS00134">
    <property type="entry name" value="TRYPSIN_HIS"/>
    <property type="match status" value="1"/>
</dbReference>
<dbReference type="GO" id="GO:0004252">
    <property type="term" value="F:serine-type endopeptidase activity"/>
    <property type="evidence" value="ECO:0007669"/>
    <property type="project" value="InterPro"/>
</dbReference>
<dbReference type="InterPro" id="IPR001314">
    <property type="entry name" value="Peptidase_S1A"/>
</dbReference>
<dbReference type="STRING" id="133385.A0A2T9YV90"/>
<name>A0A2T9YV90_9FUNG</name>
<organism evidence="6 7">
    <name type="scientific">Smittium simulii</name>
    <dbReference type="NCBI Taxonomy" id="133385"/>
    <lineage>
        <taxon>Eukaryota</taxon>
        <taxon>Fungi</taxon>
        <taxon>Fungi incertae sedis</taxon>
        <taxon>Zoopagomycota</taxon>
        <taxon>Kickxellomycotina</taxon>
        <taxon>Harpellomycetes</taxon>
        <taxon>Harpellales</taxon>
        <taxon>Legeriomycetaceae</taxon>
        <taxon>Smittium</taxon>
    </lineage>
</organism>
<protein>
    <recommendedName>
        <fullName evidence="5">Peptidase S1 domain-containing protein</fullName>
    </recommendedName>
</protein>
<dbReference type="AlphaFoldDB" id="A0A2T9YV90"/>
<gene>
    <name evidence="6" type="ORF">BB561_001322</name>
</gene>
<keyword evidence="3" id="KW-0378">Hydrolase</keyword>
<comment type="caution">
    <text evidence="6">The sequence shown here is derived from an EMBL/GenBank/DDBJ whole genome shotgun (WGS) entry which is preliminary data.</text>
</comment>
<evidence type="ECO:0000256" key="3">
    <source>
        <dbReference type="RuleBase" id="RU363034"/>
    </source>
</evidence>
<feature type="domain" description="Peptidase S1" evidence="5">
    <location>
        <begin position="12"/>
        <end position="256"/>
    </location>
</feature>
<evidence type="ECO:0000256" key="4">
    <source>
        <dbReference type="SAM" id="MobiDB-lite"/>
    </source>
</evidence>
<dbReference type="InterPro" id="IPR043504">
    <property type="entry name" value="Peptidase_S1_PA_chymotrypsin"/>
</dbReference>
<evidence type="ECO:0000313" key="6">
    <source>
        <dbReference type="EMBL" id="PVU96206.1"/>
    </source>
</evidence>
<dbReference type="SUPFAM" id="SSF50494">
    <property type="entry name" value="Trypsin-like serine proteases"/>
    <property type="match status" value="1"/>
</dbReference>
<proteinExistence type="inferred from homology"/>
<dbReference type="InterPro" id="IPR018114">
    <property type="entry name" value="TRYPSIN_HIS"/>
</dbReference>
<dbReference type="FunFam" id="2.40.10.10:FF:000068">
    <property type="entry name" value="transmembrane protease serine 2"/>
    <property type="match status" value="1"/>
</dbReference>
<dbReference type="Pfam" id="PF00089">
    <property type="entry name" value="Trypsin"/>
    <property type="match status" value="1"/>
</dbReference>
<keyword evidence="3" id="KW-0720">Serine protease</keyword>
<dbReference type="GO" id="GO:0006508">
    <property type="term" value="P:proteolysis"/>
    <property type="evidence" value="ECO:0007669"/>
    <property type="project" value="UniProtKB-KW"/>
</dbReference>
<dbReference type="PROSITE" id="PS50240">
    <property type="entry name" value="TRYPSIN_DOM"/>
    <property type="match status" value="1"/>
</dbReference>
<reference evidence="6 7" key="1">
    <citation type="journal article" date="2018" name="MBio">
        <title>Comparative Genomics Reveals the Core Gene Toolbox for the Fungus-Insect Symbiosis.</title>
        <authorList>
            <person name="Wang Y."/>
            <person name="Stata M."/>
            <person name="Wang W."/>
            <person name="Stajich J.E."/>
            <person name="White M.M."/>
            <person name="Moncalvo J.M."/>
        </authorList>
    </citation>
    <scope>NUCLEOTIDE SEQUENCE [LARGE SCALE GENOMIC DNA]</scope>
    <source>
        <strain evidence="6 7">SWE-8-4</strain>
    </source>
</reference>
<dbReference type="InterPro" id="IPR001254">
    <property type="entry name" value="Trypsin_dom"/>
</dbReference>
<dbReference type="CDD" id="cd00190">
    <property type="entry name" value="Tryp_SPc"/>
    <property type="match status" value="1"/>
</dbReference>
<keyword evidence="7" id="KW-1185">Reference proteome</keyword>
<dbReference type="InterPro" id="IPR050430">
    <property type="entry name" value="Peptidase_S1"/>
</dbReference>
<dbReference type="PANTHER" id="PTHR24276">
    <property type="entry name" value="POLYSERASE-RELATED"/>
    <property type="match status" value="1"/>
</dbReference>
<dbReference type="PROSITE" id="PS00135">
    <property type="entry name" value="TRYPSIN_SER"/>
    <property type="match status" value="1"/>
</dbReference>
<dbReference type="SMART" id="SM00020">
    <property type="entry name" value="Tryp_SPc"/>
    <property type="match status" value="1"/>
</dbReference>
<dbReference type="OrthoDB" id="6380398at2759"/>
<dbReference type="InterPro" id="IPR033116">
    <property type="entry name" value="TRYPSIN_SER"/>
</dbReference>
<dbReference type="PRINTS" id="PR00722">
    <property type="entry name" value="CHYMOTRYPSIN"/>
</dbReference>
<dbReference type="EMBL" id="MBFR01000038">
    <property type="protein sequence ID" value="PVU96206.1"/>
    <property type="molecule type" value="Genomic_DNA"/>
</dbReference>
<sequence>MPTDRNGSYLRIMNGVTAYDRKQFQFMAHIVAKLDGSSKSCGGALIAPNVILTAAHCLYSNSTLINPSNYMIGVGSLNNVVVNNNRYIASRTIAHPEYDENSGANDIGLMILSKNVPANIATPTKIYKGKITTKLSSMSAGWGKTSNGKTPNYPSTLKYVDIMISTNINCKISNPLWTGNDGYEICTSVYKGRDTCYGDSGGPLLFKVSGLMPILGVTAGAVAPGFTSNPPCGVKDAITYYSNAAHHLKWIASAAKLSADSLVYKPAPRKPQAGFHPEINPSANNPIDLTTHPAIQSALNSLVSKVPEGTSSNLLSEETKNKPKTPDNESQMAELMQLLMAMQGKGQNIGRF</sequence>
<evidence type="ECO:0000313" key="7">
    <source>
        <dbReference type="Proteomes" id="UP000245383"/>
    </source>
</evidence>
<feature type="region of interest" description="Disordered" evidence="4">
    <location>
        <begin position="308"/>
        <end position="329"/>
    </location>
</feature>